<sequence length="168" mass="18136">MIAFLKAFHIAALSIWCAGLVLLPVLMQFNGRGEAVRHQEGYTQFRRISHFGYTMVITPAAIIAVVAGTTLILVIDLVAPWLLAKLVAVCGMVLVHAWLGHLIVRSGEGAGDYRMPPPLIALMIGAPLMLTVLWLVLAKPDLTGLTALLPGFLREPQGRDLPGILTPI</sequence>
<keyword evidence="6" id="KW-1185">Reference proteome</keyword>
<evidence type="ECO:0000313" key="4">
    <source>
        <dbReference type="EMBL" id="SCC81685.1"/>
    </source>
</evidence>
<dbReference type="UniPathway" id="UPA00251">
    <property type="reaction ID" value="UER00324"/>
</dbReference>
<dbReference type="EC" id="1.3.99.-" evidence="1"/>
<comment type="cofactor">
    <cofactor evidence="1">
        <name>heme b</name>
        <dbReference type="ChEBI" id="CHEBI:60344"/>
    </cofactor>
    <text evidence="1">Binds 1 heme b (iron(II)-protoporphyrin IX) group per subunit.</text>
</comment>
<keyword evidence="1" id="KW-1003">Cell membrane</keyword>
<dbReference type="AlphaFoldDB" id="A0A0P8BHT9"/>
<dbReference type="STRING" id="1653334.GA0071312_2644"/>
<dbReference type="GO" id="GO:0070818">
    <property type="term" value="F:protoporphyrinogen oxidase activity"/>
    <property type="evidence" value="ECO:0007669"/>
    <property type="project" value="UniProtKB-UniRule"/>
</dbReference>
<dbReference type="Proteomes" id="UP000182800">
    <property type="component" value="Unassembled WGS sequence"/>
</dbReference>
<keyword evidence="1" id="KW-0349">Heme</keyword>
<comment type="catalytic activity">
    <reaction evidence="1">
        <text>protoporphyrinogen IX + 3 A = protoporphyrin IX + 3 AH2</text>
        <dbReference type="Rhea" id="RHEA:62000"/>
        <dbReference type="ChEBI" id="CHEBI:13193"/>
        <dbReference type="ChEBI" id="CHEBI:17499"/>
        <dbReference type="ChEBI" id="CHEBI:57306"/>
        <dbReference type="ChEBI" id="CHEBI:57307"/>
    </reaction>
</comment>
<keyword evidence="1 2" id="KW-0472">Membrane</keyword>
<dbReference type="RefSeq" id="WP_074445332.1">
    <property type="nucleotide sequence ID" value="NZ_FMBM01000002.1"/>
</dbReference>
<feature type="transmembrane region" description="Helical" evidence="2">
    <location>
        <begin position="81"/>
        <end position="99"/>
    </location>
</feature>
<dbReference type="GO" id="GO:0006782">
    <property type="term" value="P:protoporphyrinogen IX biosynthetic process"/>
    <property type="evidence" value="ECO:0007669"/>
    <property type="project" value="UniProtKB-UniRule"/>
</dbReference>
<dbReference type="PIRSF" id="PIRSF004638">
    <property type="entry name" value="UCP004638"/>
    <property type="match status" value="1"/>
</dbReference>
<dbReference type="GO" id="GO:0005886">
    <property type="term" value="C:plasma membrane"/>
    <property type="evidence" value="ECO:0007669"/>
    <property type="project" value="UniProtKB-UniRule"/>
</dbReference>
<accession>A0A0P8BHT9</accession>
<gene>
    <name evidence="4" type="ORF">GA0071312_2644</name>
    <name evidence="3" type="ORF">HLUCCO17_17295</name>
</gene>
<feature type="transmembrane region" description="Helical" evidence="2">
    <location>
        <begin position="50"/>
        <end position="75"/>
    </location>
</feature>
<comment type="caution">
    <text evidence="3">The sequence shown here is derived from an EMBL/GenBank/DDBJ whole genome shotgun (WGS) entry which is preliminary data.</text>
</comment>
<comment type="pathway">
    <text evidence="1">Porphyrin-containing compound metabolism; protoporphyrin-IX biosynthesis; protoporphyrin-IX from protoporphyrinogen-IX: step 1/1.</text>
</comment>
<keyword evidence="1" id="KW-0479">Metal-binding</keyword>
<dbReference type="InterPro" id="IPR005265">
    <property type="entry name" value="HemJ-like"/>
</dbReference>
<proteinExistence type="inferred from homology"/>
<dbReference type="OrthoDB" id="7570050at2"/>
<reference evidence="3 5" key="1">
    <citation type="submission" date="2015-09" db="EMBL/GenBank/DDBJ databases">
        <title>Identification and resolution of microdiversity through metagenomic sequencing of parallel consortia.</title>
        <authorList>
            <person name="Nelson W.C."/>
            <person name="Romine M.F."/>
            <person name="Lindemann S.R."/>
        </authorList>
    </citation>
    <scope>NUCLEOTIDE SEQUENCE [LARGE SCALE GENOMIC DNA]</scope>
    <source>
        <strain evidence="3">HL-109</strain>
    </source>
</reference>
<reference evidence="4 6" key="2">
    <citation type="submission" date="2016-08" db="EMBL/GenBank/DDBJ databases">
        <authorList>
            <person name="Varghese N."/>
            <person name="Submissions Spin"/>
        </authorList>
    </citation>
    <scope>NUCLEOTIDE SEQUENCE [LARGE SCALE GENOMIC DNA]</scope>
    <source>
        <strain evidence="4 6">HL-109</strain>
    </source>
</reference>
<evidence type="ECO:0000313" key="3">
    <source>
        <dbReference type="EMBL" id="KPQ08740.1"/>
    </source>
</evidence>
<comment type="similarity">
    <text evidence="1">Belongs to the HemJ family.</text>
</comment>
<dbReference type="Pfam" id="PF03653">
    <property type="entry name" value="UPF0093"/>
    <property type="match status" value="1"/>
</dbReference>
<dbReference type="Proteomes" id="UP000050497">
    <property type="component" value="Unassembled WGS sequence"/>
</dbReference>
<organism evidence="3 5">
    <name type="scientific">Saliniramus fredricksonii</name>
    <dbReference type="NCBI Taxonomy" id="1653334"/>
    <lineage>
        <taxon>Bacteria</taxon>
        <taxon>Pseudomonadati</taxon>
        <taxon>Pseudomonadota</taxon>
        <taxon>Alphaproteobacteria</taxon>
        <taxon>Hyphomicrobiales</taxon>
        <taxon>Salinarimonadaceae</taxon>
        <taxon>Saliniramus</taxon>
    </lineage>
</organism>
<dbReference type="GO" id="GO:0046872">
    <property type="term" value="F:metal ion binding"/>
    <property type="evidence" value="ECO:0007669"/>
    <property type="project" value="UniProtKB-UniRule"/>
</dbReference>
<evidence type="ECO:0000256" key="1">
    <source>
        <dbReference type="PIRNR" id="PIRNR004638"/>
    </source>
</evidence>
<dbReference type="EMBL" id="LJSX01000042">
    <property type="protein sequence ID" value="KPQ08740.1"/>
    <property type="molecule type" value="Genomic_DNA"/>
</dbReference>
<keyword evidence="1" id="KW-0408">Iron</keyword>
<evidence type="ECO:0000256" key="2">
    <source>
        <dbReference type="SAM" id="Phobius"/>
    </source>
</evidence>
<protein>
    <recommendedName>
        <fullName evidence="1">Protoporphyrinogen IX oxidase</fullName>
        <ecNumber evidence="1">1.3.99.-</ecNumber>
    </recommendedName>
</protein>
<keyword evidence="2" id="KW-0812">Transmembrane</keyword>
<dbReference type="EMBL" id="FMBM01000002">
    <property type="protein sequence ID" value="SCC81685.1"/>
    <property type="molecule type" value="Genomic_DNA"/>
</dbReference>
<evidence type="ECO:0000313" key="6">
    <source>
        <dbReference type="Proteomes" id="UP000182800"/>
    </source>
</evidence>
<feature type="transmembrane region" description="Helical" evidence="2">
    <location>
        <begin position="119"/>
        <end position="137"/>
    </location>
</feature>
<feature type="transmembrane region" description="Helical" evidence="2">
    <location>
        <begin position="6"/>
        <end position="29"/>
    </location>
</feature>
<keyword evidence="2" id="KW-1133">Transmembrane helix</keyword>
<evidence type="ECO:0000313" key="5">
    <source>
        <dbReference type="Proteomes" id="UP000050497"/>
    </source>
</evidence>
<name>A0A0P8BHT9_9HYPH</name>
<comment type="function">
    <text evidence="1">Catalyzes the oxidation of protoporphyrinogen IX to protoporphyrin IX.</text>
</comment>